<dbReference type="RefSeq" id="WP_249283491.1">
    <property type="nucleotide sequence ID" value="NZ_JACRST010000020.1"/>
</dbReference>
<comment type="caution">
    <text evidence="1">The sequence shown here is derived from an EMBL/GenBank/DDBJ whole genome shotgun (WGS) entry which is preliminary data.</text>
</comment>
<dbReference type="Pfam" id="PF14035">
    <property type="entry name" value="YlzJ"/>
    <property type="match status" value="1"/>
</dbReference>
<reference evidence="1" key="1">
    <citation type="submission" date="2020-08" db="EMBL/GenBank/DDBJ databases">
        <title>Genome public.</title>
        <authorList>
            <person name="Liu C."/>
            <person name="Sun Q."/>
        </authorList>
    </citation>
    <scope>NUCLEOTIDE SEQUENCE</scope>
    <source>
        <strain evidence="1">NSJ-31</strain>
    </source>
</reference>
<sequence>MTVIHSIVPADQIFPAQPPKTELVNLNGSYLEGIRSKDGLQISRVISTDPAMYLNEKYAPGQSYRG</sequence>
<gene>
    <name evidence="1" type="ORF">H8711_10970</name>
</gene>
<evidence type="ECO:0000313" key="2">
    <source>
        <dbReference type="Proteomes" id="UP000653127"/>
    </source>
</evidence>
<name>A0A926E1J4_9FIRM</name>
<accession>A0A926E1J4</accession>
<dbReference type="InterPro" id="IPR025619">
    <property type="entry name" value="YlzJ"/>
</dbReference>
<protein>
    <submittedName>
        <fullName evidence="1">Uncharacterized protein</fullName>
    </submittedName>
</protein>
<dbReference type="Proteomes" id="UP000653127">
    <property type="component" value="Unassembled WGS sequence"/>
</dbReference>
<dbReference type="EMBL" id="JACRST010000020">
    <property type="protein sequence ID" value="MBC8547447.1"/>
    <property type="molecule type" value="Genomic_DNA"/>
</dbReference>
<evidence type="ECO:0000313" key="1">
    <source>
        <dbReference type="EMBL" id="MBC8547447.1"/>
    </source>
</evidence>
<dbReference type="AlphaFoldDB" id="A0A926E1J4"/>
<organism evidence="1 2">
    <name type="scientific">Ligaoa zhengdingensis</name>
    <dbReference type="NCBI Taxonomy" id="2763658"/>
    <lineage>
        <taxon>Bacteria</taxon>
        <taxon>Bacillati</taxon>
        <taxon>Bacillota</taxon>
        <taxon>Clostridia</taxon>
        <taxon>Eubacteriales</taxon>
        <taxon>Oscillospiraceae</taxon>
        <taxon>Ligaoa</taxon>
    </lineage>
</organism>
<proteinExistence type="predicted"/>
<keyword evidence="2" id="KW-1185">Reference proteome</keyword>